<evidence type="ECO:0000313" key="7">
    <source>
        <dbReference type="Proteomes" id="UP000663499"/>
    </source>
</evidence>
<organism evidence="6 7">
    <name type="scientific">Alkalibacter rhizosphaerae</name>
    <dbReference type="NCBI Taxonomy" id="2815577"/>
    <lineage>
        <taxon>Bacteria</taxon>
        <taxon>Bacillati</taxon>
        <taxon>Bacillota</taxon>
        <taxon>Clostridia</taxon>
        <taxon>Eubacteriales</taxon>
        <taxon>Eubacteriaceae</taxon>
        <taxon>Alkalibacter</taxon>
    </lineage>
</organism>
<dbReference type="SMART" id="SM00470">
    <property type="entry name" value="ParB"/>
    <property type="match status" value="1"/>
</dbReference>
<dbReference type="Proteomes" id="UP000663499">
    <property type="component" value="Chromosome"/>
</dbReference>
<dbReference type="Pfam" id="PF17762">
    <property type="entry name" value="HTH_ParB"/>
    <property type="match status" value="1"/>
</dbReference>
<reference evidence="6" key="1">
    <citation type="submission" date="2021-03" db="EMBL/GenBank/DDBJ databases">
        <title>Alkalibacter marinus sp. nov., isolated from tidal flat sediment.</title>
        <authorList>
            <person name="Namirimu T."/>
            <person name="Yang J.-A."/>
            <person name="Yang S.-H."/>
            <person name="Kim Y.-J."/>
            <person name="Kwon K.K."/>
        </authorList>
    </citation>
    <scope>NUCLEOTIDE SEQUENCE</scope>
    <source>
        <strain evidence="6">ES005</strain>
    </source>
</reference>
<evidence type="ECO:0000256" key="4">
    <source>
        <dbReference type="ARBA" id="ARBA00023125"/>
    </source>
</evidence>
<keyword evidence="3" id="KW-0159">Chromosome partition</keyword>
<dbReference type="InterPro" id="IPR004437">
    <property type="entry name" value="ParB/RepB/Spo0J"/>
</dbReference>
<evidence type="ECO:0000256" key="1">
    <source>
        <dbReference type="ARBA" id="ARBA00004453"/>
    </source>
</evidence>
<dbReference type="EMBL" id="CP071444">
    <property type="protein sequence ID" value="QSX07571.1"/>
    <property type="molecule type" value="Genomic_DNA"/>
</dbReference>
<dbReference type="Gene3D" id="3.90.1530.30">
    <property type="match status" value="1"/>
</dbReference>
<dbReference type="InterPro" id="IPR041468">
    <property type="entry name" value="HTH_ParB/Spo0J"/>
</dbReference>
<keyword evidence="4" id="KW-0238">DNA-binding</keyword>
<proteinExistence type="inferred from homology"/>
<dbReference type="NCBIfam" id="TIGR00180">
    <property type="entry name" value="parB_part"/>
    <property type="match status" value="1"/>
</dbReference>
<accession>A0A974XD81</accession>
<dbReference type="GO" id="GO:0003677">
    <property type="term" value="F:DNA binding"/>
    <property type="evidence" value="ECO:0007669"/>
    <property type="project" value="UniProtKB-KW"/>
</dbReference>
<evidence type="ECO:0000256" key="3">
    <source>
        <dbReference type="ARBA" id="ARBA00022829"/>
    </source>
</evidence>
<comment type="similarity">
    <text evidence="2">Belongs to the ParB family.</text>
</comment>
<dbReference type="PANTHER" id="PTHR33375">
    <property type="entry name" value="CHROMOSOME-PARTITIONING PROTEIN PARB-RELATED"/>
    <property type="match status" value="1"/>
</dbReference>
<dbReference type="GO" id="GO:0009295">
    <property type="term" value="C:nucleoid"/>
    <property type="evidence" value="ECO:0007669"/>
    <property type="project" value="UniProtKB-SubCell"/>
</dbReference>
<keyword evidence="7" id="KW-1185">Reference proteome</keyword>
<dbReference type="InterPro" id="IPR036086">
    <property type="entry name" value="ParB/Sulfiredoxin_sf"/>
</dbReference>
<dbReference type="Pfam" id="PF02195">
    <property type="entry name" value="ParB_N"/>
    <property type="match status" value="1"/>
</dbReference>
<dbReference type="InterPro" id="IPR057240">
    <property type="entry name" value="ParB_dimer_C"/>
</dbReference>
<gene>
    <name evidence="6" type="ORF">J0B03_06935</name>
</gene>
<dbReference type="PANTHER" id="PTHR33375:SF1">
    <property type="entry name" value="CHROMOSOME-PARTITIONING PROTEIN PARB-RELATED"/>
    <property type="match status" value="1"/>
</dbReference>
<evidence type="ECO:0000256" key="2">
    <source>
        <dbReference type="ARBA" id="ARBA00006295"/>
    </source>
</evidence>
<feature type="domain" description="ParB-like N-terminal" evidence="5">
    <location>
        <begin position="27"/>
        <end position="116"/>
    </location>
</feature>
<evidence type="ECO:0000313" key="6">
    <source>
        <dbReference type="EMBL" id="QSX07571.1"/>
    </source>
</evidence>
<dbReference type="CDD" id="cd16393">
    <property type="entry name" value="SPO0J_N"/>
    <property type="match status" value="1"/>
</dbReference>
<dbReference type="GO" id="GO:0005694">
    <property type="term" value="C:chromosome"/>
    <property type="evidence" value="ECO:0007669"/>
    <property type="project" value="TreeGrafter"/>
</dbReference>
<dbReference type="SUPFAM" id="SSF110849">
    <property type="entry name" value="ParB/Sulfiredoxin"/>
    <property type="match status" value="1"/>
</dbReference>
<evidence type="ECO:0000259" key="5">
    <source>
        <dbReference type="SMART" id="SM00470"/>
    </source>
</evidence>
<dbReference type="RefSeq" id="WP_207298913.1">
    <property type="nucleotide sequence ID" value="NZ_CP071444.1"/>
</dbReference>
<dbReference type="GO" id="GO:0007059">
    <property type="term" value="P:chromosome segregation"/>
    <property type="evidence" value="ECO:0007669"/>
    <property type="project" value="UniProtKB-KW"/>
</dbReference>
<dbReference type="GO" id="GO:0045881">
    <property type="term" value="P:positive regulation of sporulation resulting in formation of a cellular spore"/>
    <property type="evidence" value="ECO:0007669"/>
    <property type="project" value="TreeGrafter"/>
</dbReference>
<dbReference type="FunFam" id="1.10.10.2830:FF:000001">
    <property type="entry name" value="Chromosome partitioning protein ParB"/>
    <property type="match status" value="1"/>
</dbReference>
<dbReference type="Pfam" id="PF23552">
    <property type="entry name" value="ParB_C"/>
    <property type="match status" value="1"/>
</dbReference>
<dbReference type="Gene3D" id="1.10.10.2830">
    <property type="match status" value="1"/>
</dbReference>
<dbReference type="KEGG" id="alka:J0B03_06935"/>
<name>A0A974XD81_9FIRM</name>
<protein>
    <submittedName>
        <fullName evidence="6">ParB/RepB/Spo0J family partition protein</fullName>
    </submittedName>
</protein>
<dbReference type="FunFam" id="3.90.1530.30:FF:000001">
    <property type="entry name" value="Chromosome partitioning protein ParB"/>
    <property type="match status" value="1"/>
</dbReference>
<sequence length="284" mass="32668">MKTKKGLGRGLQALIPEEQPKDNEGVLHVPIDRIYPNKNQPRVNFDKEKLEELASSIKEHGVIQPIVISKEEDGYKIIAGERRWRGAKMAGLKEIPAIIMSVTEMQIMELALIENLQREDLNEIEAASAYRDLMDQFKLTQQEIAQRLGKSRTAIANTLRLLNLPKDIQKLIENNTITPGHGRCILSLEGEKRQILLERILKDKLSVREAEKLVQTLKKDKPVKKEKDPNPALDRLFIQDLEEQLQHVFGTKVNIQEKNNRGKIEIEFYGNDDLERIMELLSKR</sequence>
<comment type="subcellular location">
    <subcellularLocation>
        <location evidence="1">Cytoplasm</location>
        <location evidence="1">Nucleoid</location>
    </subcellularLocation>
</comment>
<dbReference type="InterPro" id="IPR050336">
    <property type="entry name" value="Chromosome_partition/occlusion"/>
</dbReference>
<dbReference type="InterPro" id="IPR003115">
    <property type="entry name" value="ParB_N"/>
</dbReference>
<dbReference type="AlphaFoldDB" id="A0A974XD81"/>